<evidence type="ECO:0000256" key="5">
    <source>
        <dbReference type="ARBA" id="ARBA00022448"/>
    </source>
</evidence>
<keyword evidence="6" id="KW-1003">Cell membrane</keyword>
<feature type="transmembrane region" description="Helical" evidence="10">
    <location>
        <begin position="169"/>
        <end position="185"/>
    </location>
</feature>
<dbReference type="PANTHER" id="PTHR36122">
    <property type="entry name" value="NICOTINAMIDE RIBOSIDE TRANSPORTER PNUC"/>
    <property type="match status" value="1"/>
</dbReference>
<evidence type="ECO:0000256" key="3">
    <source>
        <dbReference type="ARBA" id="ARBA00006669"/>
    </source>
</evidence>
<protein>
    <recommendedName>
        <fullName evidence="4">Nicotinamide riboside transporter PnuC</fullName>
    </recommendedName>
</protein>
<keyword evidence="5" id="KW-0813">Transport</keyword>
<evidence type="ECO:0000313" key="11">
    <source>
        <dbReference type="EMBL" id="SFA48240.1"/>
    </source>
</evidence>
<proteinExistence type="inferred from homology"/>
<evidence type="ECO:0000313" key="12">
    <source>
        <dbReference type="Proteomes" id="UP000198836"/>
    </source>
</evidence>
<dbReference type="InterPro" id="IPR006419">
    <property type="entry name" value="NMN_transpt_PnuC"/>
</dbReference>
<evidence type="ECO:0000256" key="4">
    <source>
        <dbReference type="ARBA" id="ARBA00017522"/>
    </source>
</evidence>
<gene>
    <name evidence="11" type="ORF">SAMN04488511_10749</name>
</gene>
<dbReference type="Pfam" id="PF04973">
    <property type="entry name" value="NMN_transporter"/>
    <property type="match status" value="1"/>
</dbReference>
<name>A0A1I0T943_9SPHI</name>
<dbReference type="GO" id="GO:0005886">
    <property type="term" value="C:plasma membrane"/>
    <property type="evidence" value="ECO:0007669"/>
    <property type="project" value="UniProtKB-SubCell"/>
</dbReference>
<keyword evidence="7 10" id="KW-0812">Transmembrane</keyword>
<feature type="transmembrane region" description="Helical" evidence="10">
    <location>
        <begin position="108"/>
        <end position="130"/>
    </location>
</feature>
<evidence type="ECO:0000256" key="10">
    <source>
        <dbReference type="SAM" id="Phobius"/>
    </source>
</evidence>
<evidence type="ECO:0000256" key="6">
    <source>
        <dbReference type="ARBA" id="ARBA00022475"/>
    </source>
</evidence>
<evidence type="ECO:0000256" key="7">
    <source>
        <dbReference type="ARBA" id="ARBA00022692"/>
    </source>
</evidence>
<evidence type="ECO:0000256" key="1">
    <source>
        <dbReference type="ARBA" id="ARBA00002672"/>
    </source>
</evidence>
<keyword evidence="8 10" id="KW-1133">Transmembrane helix</keyword>
<reference evidence="12" key="1">
    <citation type="submission" date="2016-10" db="EMBL/GenBank/DDBJ databases">
        <authorList>
            <person name="Varghese N."/>
            <person name="Submissions S."/>
        </authorList>
    </citation>
    <scope>NUCLEOTIDE SEQUENCE [LARGE SCALE GENOMIC DNA]</scope>
    <source>
        <strain evidence="12">DSM 18130</strain>
    </source>
</reference>
<dbReference type="GO" id="GO:0034257">
    <property type="term" value="F:nicotinamide riboside transmembrane transporter activity"/>
    <property type="evidence" value="ECO:0007669"/>
    <property type="project" value="InterPro"/>
</dbReference>
<dbReference type="NCBIfam" id="TIGR01528">
    <property type="entry name" value="NMN_trans_PnuC"/>
    <property type="match status" value="1"/>
</dbReference>
<feature type="transmembrane region" description="Helical" evidence="10">
    <location>
        <begin position="191"/>
        <end position="210"/>
    </location>
</feature>
<dbReference type="STRING" id="332999.SAMN04488511_10749"/>
<feature type="transmembrane region" description="Helical" evidence="10">
    <location>
        <begin position="44"/>
        <end position="61"/>
    </location>
</feature>
<dbReference type="AlphaFoldDB" id="A0A1I0T943"/>
<comment type="subcellular location">
    <subcellularLocation>
        <location evidence="2">Cell membrane</location>
        <topology evidence="2">Multi-pass membrane protein</topology>
    </subcellularLocation>
</comment>
<organism evidence="11 12">
    <name type="scientific">Pedobacter suwonensis</name>
    <dbReference type="NCBI Taxonomy" id="332999"/>
    <lineage>
        <taxon>Bacteria</taxon>
        <taxon>Pseudomonadati</taxon>
        <taxon>Bacteroidota</taxon>
        <taxon>Sphingobacteriia</taxon>
        <taxon>Sphingobacteriales</taxon>
        <taxon>Sphingobacteriaceae</taxon>
        <taxon>Pedobacter</taxon>
    </lineage>
</organism>
<dbReference type="Proteomes" id="UP000198836">
    <property type="component" value="Unassembled WGS sequence"/>
</dbReference>
<dbReference type="PANTHER" id="PTHR36122:SF2">
    <property type="entry name" value="NICOTINAMIDE RIBOSIDE TRANSPORTER PNUC"/>
    <property type="match status" value="1"/>
</dbReference>
<keyword evidence="9 10" id="KW-0472">Membrane</keyword>
<evidence type="ECO:0000256" key="2">
    <source>
        <dbReference type="ARBA" id="ARBA00004651"/>
    </source>
</evidence>
<comment type="function">
    <text evidence="1">Required for nicotinamide riboside transport across the inner membrane.</text>
</comment>
<comment type="similarity">
    <text evidence="3">Belongs to the nicotinamide ribonucleoside (NR) uptake permease (TC 4.B.1) family.</text>
</comment>
<dbReference type="RefSeq" id="WP_090982966.1">
    <property type="nucleotide sequence ID" value="NZ_FOJM01000007.1"/>
</dbReference>
<dbReference type="OrthoDB" id="9791248at2"/>
<evidence type="ECO:0000256" key="8">
    <source>
        <dbReference type="ARBA" id="ARBA00022989"/>
    </source>
</evidence>
<dbReference type="EMBL" id="FOJM01000007">
    <property type="protein sequence ID" value="SFA48240.1"/>
    <property type="molecule type" value="Genomic_DNA"/>
</dbReference>
<accession>A0A1I0T943</accession>
<feature type="transmembrane region" description="Helical" evidence="10">
    <location>
        <begin position="67"/>
        <end position="84"/>
    </location>
</feature>
<feature type="transmembrane region" description="Helical" evidence="10">
    <location>
        <begin position="142"/>
        <end position="162"/>
    </location>
</feature>
<sequence>MDFFDAHSIFFTVFGYKLSYLEFFAVITGIVSVVLSAKASVWSWPVGIINVFLSAFLYYQSQLYPDMFLMVFFFVTNIMGWWRWTNPKPEEEDRNKELKISFMPLRQFTYLLAVGIFGTLLIGTLAGQLHNWLPLLFNLPSAYPFVDSFIFVMSIITTFLMIQKRVECWIIWLIIDIVATYLYFLKGIKFMGIEYFIFTIIAGFALWNWIKEYKGYSKRISNTEDL</sequence>
<feature type="transmembrane region" description="Helical" evidence="10">
    <location>
        <begin position="20"/>
        <end position="37"/>
    </location>
</feature>
<evidence type="ECO:0000256" key="9">
    <source>
        <dbReference type="ARBA" id="ARBA00023136"/>
    </source>
</evidence>
<keyword evidence="12" id="KW-1185">Reference proteome</keyword>